<name>I3Y6Y9_THIV6</name>
<keyword evidence="1" id="KW-1133">Transmembrane helix</keyword>
<dbReference type="RefSeq" id="WP_014777251.1">
    <property type="nucleotide sequence ID" value="NC_018012.1"/>
</dbReference>
<protein>
    <recommendedName>
        <fullName evidence="2">Inner membrane protein YgaP-like transmembrane domain-containing protein</fullName>
    </recommendedName>
</protein>
<evidence type="ECO:0000313" key="3">
    <source>
        <dbReference type="EMBL" id="AFL72757.1"/>
    </source>
</evidence>
<keyword evidence="4" id="KW-1185">Reference proteome</keyword>
<gene>
    <name evidence="3" type="ordered locus">Thivi_0703</name>
</gene>
<dbReference type="Proteomes" id="UP000006062">
    <property type="component" value="Chromosome"/>
</dbReference>
<evidence type="ECO:0000256" key="1">
    <source>
        <dbReference type="SAM" id="Phobius"/>
    </source>
</evidence>
<keyword evidence="1" id="KW-0472">Membrane</keyword>
<evidence type="ECO:0000259" key="2">
    <source>
        <dbReference type="Pfam" id="PF11127"/>
    </source>
</evidence>
<accession>I3Y6Y9</accession>
<dbReference type="EMBL" id="CP003154">
    <property type="protein sequence ID" value="AFL72757.1"/>
    <property type="molecule type" value="Genomic_DNA"/>
</dbReference>
<dbReference type="eggNOG" id="ENOG5031D27">
    <property type="taxonomic scope" value="Bacteria"/>
</dbReference>
<dbReference type="STRING" id="765911.Thivi_0703"/>
<reference evidence="3 4" key="1">
    <citation type="submission" date="2012-06" db="EMBL/GenBank/DDBJ databases">
        <title>Complete sequence of Thiocystis violascens DSM 198.</title>
        <authorList>
            <consortium name="US DOE Joint Genome Institute"/>
            <person name="Lucas S."/>
            <person name="Han J."/>
            <person name="Lapidus A."/>
            <person name="Cheng J.-F."/>
            <person name="Goodwin L."/>
            <person name="Pitluck S."/>
            <person name="Peters L."/>
            <person name="Ovchinnikova G."/>
            <person name="Teshima H."/>
            <person name="Detter J.C."/>
            <person name="Han C."/>
            <person name="Tapia R."/>
            <person name="Land M."/>
            <person name="Hauser L."/>
            <person name="Kyrpides N."/>
            <person name="Ivanova N."/>
            <person name="Pagani I."/>
            <person name="Vogl K."/>
            <person name="Liu Z."/>
            <person name="Frigaard N.-U."/>
            <person name="Bryant D."/>
            <person name="Woyke T."/>
        </authorList>
    </citation>
    <scope>NUCLEOTIDE SEQUENCE [LARGE SCALE GENOMIC DNA]</scope>
    <source>
        <strain evidence="4">ATCC 17096 / DSM 198 / 6111</strain>
    </source>
</reference>
<dbReference type="KEGG" id="tvi:Thivi_0703"/>
<dbReference type="InterPro" id="IPR021309">
    <property type="entry name" value="YgaP-like_TM"/>
</dbReference>
<keyword evidence="1" id="KW-0812">Transmembrane</keyword>
<sequence>MNMPKNIGDTDRNIRFIAGGAVVLLGLIYTWWLILIGLILIGTAYLRSCPAYTLIGMDTNKK</sequence>
<dbReference type="Pfam" id="PF11127">
    <property type="entry name" value="YgaP-like_TM"/>
    <property type="match status" value="1"/>
</dbReference>
<evidence type="ECO:0000313" key="4">
    <source>
        <dbReference type="Proteomes" id="UP000006062"/>
    </source>
</evidence>
<dbReference type="HOGENOM" id="CLU_176022_4_0_6"/>
<feature type="domain" description="Inner membrane protein YgaP-like transmembrane" evidence="2">
    <location>
        <begin position="3"/>
        <end position="61"/>
    </location>
</feature>
<dbReference type="AlphaFoldDB" id="I3Y6Y9"/>
<organism evidence="3 4">
    <name type="scientific">Thiocystis violascens (strain ATCC 17096 / DSM 198 / 6111)</name>
    <name type="common">Chromatium violascens</name>
    <dbReference type="NCBI Taxonomy" id="765911"/>
    <lineage>
        <taxon>Bacteria</taxon>
        <taxon>Pseudomonadati</taxon>
        <taxon>Pseudomonadota</taxon>
        <taxon>Gammaproteobacteria</taxon>
        <taxon>Chromatiales</taxon>
        <taxon>Chromatiaceae</taxon>
        <taxon>Thiocystis</taxon>
    </lineage>
</organism>
<proteinExistence type="predicted"/>
<feature type="transmembrane region" description="Helical" evidence="1">
    <location>
        <begin position="21"/>
        <end position="46"/>
    </location>
</feature>